<dbReference type="PANTHER" id="PTHR14189:SF0">
    <property type="entry name" value="PROTEIN PHOSPHATASE METHYLESTERASE 1"/>
    <property type="match status" value="1"/>
</dbReference>
<feature type="domain" description="AB hydrolase-1" evidence="7">
    <location>
        <begin position="112"/>
        <end position="250"/>
    </location>
</feature>
<gene>
    <name evidence="8" type="ORF">MGAL_10B008722</name>
</gene>
<dbReference type="Proteomes" id="UP000596742">
    <property type="component" value="Unassembled WGS sequence"/>
</dbReference>
<evidence type="ECO:0000259" key="7">
    <source>
        <dbReference type="Pfam" id="PF12697"/>
    </source>
</evidence>
<dbReference type="Pfam" id="PF12697">
    <property type="entry name" value="Abhydrolase_6"/>
    <property type="match status" value="2"/>
</dbReference>
<feature type="region of interest" description="Disordered" evidence="6">
    <location>
        <begin position="277"/>
        <end position="348"/>
    </location>
</feature>
<evidence type="ECO:0000313" key="8">
    <source>
        <dbReference type="EMBL" id="VDI22593.1"/>
    </source>
</evidence>
<feature type="domain" description="AB hydrolase-1" evidence="7">
    <location>
        <begin position="349"/>
        <end position="429"/>
    </location>
</feature>
<evidence type="ECO:0000256" key="2">
    <source>
        <dbReference type="ARBA" id="ARBA00013111"/>
    </source>
</evidence>
<name>A0A8B6DQ82_MYTGA</name>
<evidence type="ECO:0000256" key="5">
    <source>
        <dbReference type="ARBA" id="ARBA00049203"/>
    </source>
</evidence>
<proteinExistence type="inferred from homology"/>
<feature type="compositionally biased region" description="Polar residues" evidence="6">
    <location>
        <begin position="317"/>
        <end position="340"/>
    </location>
</feature>
<feature type="compositionally biased region" description="Acidic residues" evidence="6">
    <location>
        <begin position="297"/>
        <end position="308"/>
    </location>
</feature>
<organism evidence="8 9">
    <name type="scientific">Mytilus galloprovincialis</name>
    <name type="common">Mediterranean mussel</name>
    <dbReference type="NCBI Taxonomy" id="29158"/>
    <lineage>
        <taxon>Eukaryota</taxon>
        <taxon>Metazoa</taxon>
        <taxon>Spiralia</taxon>
        <taxon>Lophotrochozoa</taxon>
        <taxon>Mollusca</taxon>
        <taxon>Bivalvia</taxon>
        <taxon>Autobranchia</taxon>
        <taxon>Pteriomorphia</taxon>
        <taxon>Mytilida</taxon>
        <taxon>Mytiloidea</taxon>
        <taxon>Mytilidae</taxon>
        <taxon>Mytilinae</taxon>
        <taxon>Mytilus</taxon>
    </lineage>
</organism>
<evidence type="ECO:0000256" key="6">
    <source>
        <dbReference type="SAM" id="MobiDB-lite"/>
    </source>
</evidence>
<dbReference type="Gene3D" id="3.40.50.1820">
    <property type="entry name" value="alpha/beta hydrolase"/>
    <property type="match status" value="2"/>
</dbReference>
<dbReference type="AlphaFoldDB" id="A0A8B6DQ82"/>
<dbReference type="SUPFAM" id="SSF53474">
    <property type="entry name" value="alpha/beta-Hydrolases"/>
    <property type="match status" value="1"/>
</dbReference>
<accession>A0A8B6DQ82</accession>
<dbReference type="EMBL" id="UYJE01003806">
    <property type="protein sequence ID" value="VDI22593.1"/>
    <property type="molecule type" value="Genomic_DNA"/>
</dbReference>
<comment type="caution">
    <text evidence="8">The sequence shown here is derived from an EMBL/GenBank/DDBJ whole genome shotgun (WGS) entry which is preliminary data.</text>
</comment>
<comment type="catalytic activity">
    <reaction evidence="5">
        <text>[phosphatase 2A protein]-C-terminal L-leucine methyl ester + H2O = [phosphatase 2A protein]-C-terminal L-leucine + methanol + H(+)</text>
        <dbReference type="Rhea" id="RHEA:48548"/>
        <dbReference type="Rhea" id="RHEA-COMP:12134"/>
        <dbReference type="Rhea" id="RHEA-COMP:12135"/>
        <dbReference type="ChEBI" id="CHEBI:15377"/>
        <dbReference type="ChEBI" id="CHEBI:15378"/>
        <dbReference type="ChEBI" id="CHEBI:17790"/>
        <dbReference type="ChEBI" id="CHEBI:90516"/>
        <dbReference type="ChEBI" id="CHEBI:90517"/>
        <dbReference type="EC" id="3.1.1.89"/>
    </reaction>
</comment>
<sequence length="453" mass="50374">MLLLAGVDRLDKELTIGQMQGKFQMQVLPQCGHAVHEDSPDKVADVLATFMVRYKVAEATHNFERGYGKRPIVRKRDYTPVYWDHYFEHEHDVKVEGNTFRVYECGKEGPVLLFLHGGGFSALSWAWCHSNISHLVTCRCAAVDLRGHGDSVTTDDGDLSSETMSSEVGNIVKALYGEDPPPIILVGHSMGGSIAVNTAFRHLIPSLIGLIVIDVVEGTALEALTSMQSFVRGRPAVFKSLEHAIEWSVRAGQIRNVESAKVSMVGQLKRLDTAETATSQLDHEHEMEVVTSTSDTIAEEDEEEENGESETSKNSTDRLQSTDKLTSDTPESSTKPQQHTESLKKPESSTKYTWRIDLGKTEPFWKGWFQGLSEKFLSCDCPKMLLLAGVDRLDKELTIGQMQGKFQMQVLPQCGHAVHEDSPDKVADVLATFMVRYKVAEATHNFERAFPGC</sequence>
<dbReference type="EC" id="3.1.1.89" evidence="2"/>
<evidence type="ECO:0000256" key="3">
    <source>
        <dbReference type="ARBA" id="ARBA00022487"/>
    </source>
</evidence>
<dbReference type="GO" id="GO:0051723">
    <property type="term" value="F:protein methylesterase activity"/>
    <property type="evidence" value="ECO:0007669"/>
    <property type="project" value="UniProtKB-EC"/>
</dbReference>
<dbReference type="PANTHER" id="PTHR14189">
    <property type="entry name" value="PROTEIN PHOSPHATASE METHYLESTERASE-1 RELATED"/>
    <property type="match status" value="1"/>
</dbReference>
<reference evidence="8" key="1">
    <citation type="submission" date="2018-11" db="EMBL/GenBank/DDBJ databases">
        <authorList>
            <person name="Alioto T."/>
            <person name="Alioto T."/>
        </authorList>
    </citation>
    <scope>NUCLEOTIDE SEQUENCE</scope>
</reference>
<keyword evidence="3" id="KW-0719">Serine esterase</keyword>
<dbReference type="OrthoDB" id="194865at2759"/>
<keyword evidence="9" id="KW-1185">Reference proteome</keyword>
<comment type="similarity">
    <text evidence="1">Belongs to the AB hydrolase superfamily.</text>
</comment>
<keyword evidence="4 8" id="KW-0378">Hydrolase</keyword>
<evidence type="ECO:0000256" key="1">
    <source>
        <dbReference type="ARBA" id="ARBA00008645"/>
    </source>
</evidence>
<protein>
    <recommendedName>
        <fullName evidence="2">protein phosphatase methylesterase-1</fullName>
        <ecNumber evidence="2">3.1.1.89</ecNumber>
    </recommendedName>
</protein>
<evidence type="ECO:0000313" key="9">
    <source>
        <dbReference type="Proteomes" id="UP000596742"/>
    </source>
</evidence>
<evidence type="ECO:0000256" key="4">
    <source>
        <dbReference type="ARBA" id="ARBA00022801"/>
    </source>
</evidence>
<dbReference type="InterPro" id="IPR029058">
    <property type="entry name" value="AB_hydrolase_fold"/>
</dbReference>
<dbReference type="InterPro" id="IPR016812">
    <property type="entry name" value="PPase_methylesterase_euk"/>
</dbReference>
<dbReference type="InterPro" id="IPR000073">
    <property type="entry name" value="AB_hydrolase_1"/>
</dbReference>